<dbReference type="PROSITE" id="PS51194">
    <property type="entry name" value="HELICASE_CTER"/>
    <property type="match status" value="1"/>
</dbReference>
<dbReference type="AlphaFoldDB" id="A0A2V2UV24"/>
<dbReference type="VEuPathDB" id="TriTrypDB:ECC02_006214"/>
<dbReference type="GO" id="GO:0005524">
    <property type="term" value="F:ATP binding"/>
    <property type="evidence" value="ECO:0007669"/>
    <property type="project" value="UniProtKB-KW"/>
</dbReference>
<dbReference type="SUPFAM" id="SSF52540">
    <property type="entry name" value="P-loop containing nucleoside triphosphate hydrolases"/>
    <property type="match status" value="1"/>
</dbReference>
<dbReference type="Gene3D" id="3.40.50.300">
    <property type="entry name" value="P-loop containing nucleotide triphosphate hydrolases"/>
    <property type="match status" value="2"/>
</dbReference>
<feature type="compositionally biased region" description="Basic and acidic residues" evidence="9">
    <location>
        <begin position="728"/>
        <end position="747"/>
    </location>
</feature>
<feature type="compositionally biased region" description="Basic residues" evidence="9">
    <location>
        <begin position="713"/>
        <end position="727"/>
    </location>
</feature>
<organism evidence="13 14">
    <name type="scientific">Trypanosoma cruzi</name>
    <dbReference type="NCBI Taxonomy" id="5693"/>
    <lineage>
        <taxon>Eukaryota</taxon>
        <taxon>Discoba</taxon>
        <taxon>Euglenozoa</taxon>
        <taxon>Kinetoplastea</taxon>
        <taxon>Metakinetoplastina</taxon>
        <taxon>Trypanosomatida</taxon>
        <taxon>Trypanosomatidae</taxon>
        <taxon>Trypanosoma</taxon>
        <taxon>Schizotrypanum</taxon>
    </lineage>
</organism>
<keyword evidence="5" id="KW-0067">ATP-binding</keyword>
<dbReference type="InterPro" id="IPR050079">
    <property type="entry name" value="DEAD_box_RNA_helicase"/>
</dbReference>
<keyword evidence="3" id="KW-0378">Hydrolase</keyword>
<dbReference type="PROSITE" id="PS51192">
    <property type="entry name" value="HELICASE_ATP_BIND_1"/>
    <property type="match status" value="1"/>
</dbReference>
<dbReference type="InterPro" id="IPR014014">
    <property type="entry name" value="RNA_helicase_DEAD_Q_motif"/>
</dbReference>
<dbReference type="GO" id="GO:0016787">
    <property type="term" value="F:hydrolase activity"/>
    <property type="evidence" value="ECO:0007669"/>
    <property type="project" value="UniProtKB-KW"/>
</dbReference>
<keyword evidence="8" id="KW-0175">Coiled coil</keyword>
<dbReference type="SMART" id="SM00490">
    <property type="entry name" value="HELICc"/>
    <property type="match status" value="1"/>
</dbReference>
<evidence type="ECO:0000256" key="3">
    <source>
        <dbReference type="ARBA" id="ARBA00022801"/>
    </source>
</evidence>
<dbReference type="InterPro" id="IPR027417">
    <property type="entry name" value="P-loop_NTPase"/>
</dbReference>
<dbReference type="EMBL" id="PRFA01000083">
    <property type="protein sequence ID" value="PWU87894.1"/>
    <property type="molecule type" value="Genomic_DNA"/>
</dbReference>
<dbReference type="InterPro" id="IPR011545">
    <property type="entry name" value="DEAD/DEAH_box_helicase_dom"/>
</dbReference>
<dbReference type="VEuPathDB" id="TriTrypDB:C4B63_83g25"/>
<dbReference type="VEuPathDB" id="TriTrypDB:TCDM_06448"/>
<keyword evidence="2" id="KW-0547">Nucleotide-binding</keyword>
<dbReference type="PANTHER" id="PTHR47959:SF1">
    <property type="entry name" value="ATP-DEPENDENT RNA HELICASE DBPA"/>
    <property type="match status" value="1"/>
</dbReference>
<dbReference type="Pfam" id="PF00270">
    <property type="entry name" value="DEAD"/>
    <property type="match status" value="1"/>
</dbReference>
<feature type="compositionally biased region" description="Basic residues" evidence="9">
    <location>
        <begin position="748"/>
        <end position="761"/>
    </location>
</feature>
<reference evidence="13 14" key="1">
    <citation type="journal article" date="2018" name="Microb. Genom.">
        <title>Expanding an expanded genome: long-read sequencing of Trypanosoma cruzi.</title>
        <authorList>
            <person name="Berna L."/>
            <person name="Rodriguez M."/>
            <person name="Chiribao M.L."/>
            <person name="Parodi-Talice A."/>
            <person name="Pita S."/>
            <person name="Rijo G."/>
            <person name="Alvarez-Valin F."/>
            <person name="Robello C."/>
        </authorList>
    </citation>
    <scope>NUCLEOTIDE SEQUENCE [LARGE SCALE GENOMIC DNA]</scope>
    <source>
        <strain evidence="13 14">Dm28c</strain>
    </source>
</reference>
<dbReference type="GO" id="GO:0003724">
    <property type="term" value="F:RNA helicase activity"/>
    <property type="evidence" value="ECO:0007669"/>
    <property type="project" value="InterPro"/>
</dbReference>
<dbReference type="CDD" id="cd18787">
    <property type="entry name" value="SF2_C_DEAD"/>
    <property type="match status" value="1"/>
</dbReference>
<evidence type="ECO:0000256" key="1">
    <source>
        <dbReference type="ARBA" id="ARBA00022540"/>
    </source>
</evidence>
<dbReference type="Pfam" id="PF00271">
    <property type="entry name" value="Helicase_C"/>
    <property type="match status" value="1"/>
</dbReference>
<dbReference type="VEuPathDB" id="TriTrypDB:Tc_MARK_1129"/>
<dbReference type="GO" id="GO:0003743">
    <property type="term" value="F:translation initiation factor activity"/>
    <property type="evidence" value="ECO:0007669"/>
    <property type="project" value="UniProtKB-KW"/>
</dbReference>
<dbReference type="VEuPathDB" id="TriTrypDB:TcG_02502"/>
<dbReference type="PROSITE" id="PS51195">
    <property type="entry name" value="Q_MOTIF"/>
    <property type="match status" value="1"/>
</dbReference>
<evidence type="ECO:0000256" key="9">
    <source>
        <dbReference type="SAM" id="MobiDB-lite"/>
    </source>
</evidence>
<dbReference type="GO" id="GO:0003676">
    <property type="term" value="F:nucleic acid binding"/>
    <property type="evidence" value="ECO:0007669"/>
    <property type="project" value="InterPro"/>
</dbReference>
<dbReference type="SMART" id="SM00487">
    <property type="entry name" value="DEXDc"/>
    <property type="match status" value="1"/>
</dbReference>
<dbReference type="VEuPathDB" id="TriTrypDB:TCSYLVIO_002414"/>
<sequence length="761" mass="85254">MRASHQNLRKRSSGEKKNNVCGVSKKFFRIPYVNTGVNSDDATVTSGDAMIEGASEFFFGLTGVKGTGDIVPIRKEEWKADMPGETIHVNNSCCGSKHRNGAGNQTQDQVMWIELGLCKALVRAVTHIGFLSPTPVQVQAIPAVLGGSDVCARAVTGSGKTAAFLLPLLHILLTRAPQKQLHSGGKRRFIRSIILLPTRELGMQCQYMLQQILTHTTGLTVALAIGGIAQTAQEAALESIPDILIATPGRLVDLLHNYKGAHGSLDVSGVEMVVLDECDKMLTVTLKDQVVDIIQRVPEETRQVLMFSATMTSEVDEFAKEHLFEPKNVDVGHVALQSKLRQQFVRIRLPSDATTTTRTTAPLRGCDNEGNGEMEGDEKEKVDNKKKRIRSKRLRDAAKSEAVDSHETEDALEHLTKIKSRFLVALCLGYFREKTIVFTRYRTTAHRLHLLFTALGFTSAELQGNQLQEERFASLKKFASGEVQYLFSTDVASRGLDIKGVSTVVNFDLPPTLTAYIHRVGRTARIGGSGTAVSLVEESKDADIMRKILTVSGVVNSHQVSSVKRRDVPDELLSEATKKVNAVFPQVRGQLAAEALEEKIAQAERRYSRSAEEMFADGVTAQPKKTWCLSRAERKRRDEEARRLYEKEAEVTVHHFQNELSNWDREEKEFLQKQKLARRQERVAKARAAERVKNAHRELRRKSEKKLQAGAIKKMKKKKIREARKQRRAESRERNGKAAYKRRDGLKSKSKSRHRKRMARH</sequence>
<evidence type="ECO:0000256" key="7">
    <source>
        <dbReference type="PROSITE-ProRule" id="PRU00552"/>
    </source>
</evidence>
<dbReference type="InterPro" id="IPR014001">
    <property type="entry name" value="Helicase_ATP-bd"/>
</dbReference>
<dbReference type="VEuPathDB" id="TriTrypDB:TcYC6_0021830"/>
<dbReference type="VEuPathDB" id="TriTrypDB:C3747_146g90"/>
<keyword evidence="1" id="KW-0396">Initiation factor</keyword>
<keyword evidence="6" id="KW-0648">Protein biosynthesis</keyword>
<name>A0A2V2UV24_TRYCR</name>
<evidence type="ECO:0000259" key="11">
    <source>
        <dbReference type="PROSITE" id="PS51194"/>
    </source>
</evidence>
<evidence type="ECO:0000256" key="4">
    <source>
        <dbReference type="ARBA" id="ARBA00022806"/>
    </source>
</evidence>
<evidence type="ECO:0000256" key="6">
    <source>
        <dbReference type="ARBA" id="ARBA00022917"/>
    </source>
</evidence>
<feature type="domain" description="Helicase ATP-binding" evidence="10">
    <location>
        <begin position="141"/>
        <end position="329"/>
    </location>
</feature>
<proteinExistence type="predicted"/>
<evidence type="ECO:0000256" key="5">
    <source>
        <dbReference type="ARBA" id="ARBA00022840"/>
    </source>
</evidence>
<dbReference type="VEuPathDB" id="TriTrypDB:BCY84_21742"/>
<evidence type="ECO:0000313" key="13">
    <source>
        <dbReference type="EMBL" id="PWU87894.1"/>
    </source>
</evidence>
<dbReference type="GO" id="GO:0005829">
    <property type="term" value="C:cytosol"/>
    <property type="evidence" value="ECO:0007669"/>
    <property type="project" value="TreeGrafter"/>
</dbReference>
<dbReference type="VEuPathDB" id="TriTrypDB:TcCLB.506739.90"/>
<feature type="coiled-coil region" evidence="8">
    <location>
        <begin position="586"/>
        <end position="613"/>
    </location>
</feature>
<dbReference type="InterPro" id="IPR001650">
    <property type="entry name" value="Helicase_C-like"/>
</dbReference>
<feature type="region of interest" description="Disordered" evidence="9">
    <location>
        <begin position="356"/>
        <end position="388"/>
    </location>
</feature>
<gene>
    <name evidence="13" type="ORF">C4B63_83g25</name>
</gene>
<feature type="short sequence motif" description="Q motif" evidence="7">
    <location>
        <begin position="110"/>
        <end position="138"/>
    </location>
</feature>
<feature type="domain" description="Helicase C-terminal" evidence="11">
    <location>
        <begin position="410"/>
        <end position="576"/>
    </location>
</feature>
<dbReference type="VEuPathDB" id="TriTrypDB:TcCLB.510819.110"/>
<evidence type="ECO:0000256" key="8">
    <source>
        <dbReference type="SAM" id="Coils"/>
    </source>
</evidence>
<evidence type="ECO:0000259" key="10">
    <source>
        <dbReference type="PROSITE" id="PS51192"/>
    </source>
</evidence>
<dbReference type="VEuPathDB" id="TriTrypDB:TcBrA4_0116650"/>
<dbReference type="FunFam" id="3.40.50.300:FF:002926">
    <property type="entry name" value="ATP-dependent RNA helicase, putative"/>
    <property type="match status" value="1"/>
</dbReference>
<dbReference type="Proteomes" id="UP000246121">
    <property type="component" value="Unassembled WGS sequence"/>
</dbReference>
<dbReference type="PANTHER" id="PTHR47959">
    <property type="entry name" value="ATP-DEPENDENT RNA HELICASE RHLE-RELATED"/>
    <property type="match status" value="1"/>
</dbReference>
<feature type="domain" description="DEAD-box RNA helicase Q" evidence="12">
    <location>
        <begin position="110"/>
        <end position="138"/>
    </location>
</feature>
<keyword evidence="4 13" id="KW-0347">Helicase</keyword>
<feature type="region of interest" description="Disordered" evidence="9">
    <location>
        <begin position="687"/>
        <end position="761"/>
    </location>
</feature>
<comment type="caution">
    <text evidence="13">The sequence shown here is derived from an EMBL/GenBank/DDBJ whole genome shotgun (WGS) entry which is preliminary data.</text>
</comment>
<evidence type="ECO:0000256" key="2">
    <source>
        <dbReference type="ARBA" id="ARBA00022741"/>
    </source>
</evidence>
<protein>
    <submittedName>
        <fullName evidence="13">Putative ATP-dependent RNA helicase</fullName>
    </submittedName>
</protein>
<dbReference type="VEuPathDB" id="TriTrypDB:TcCL_ESM06439"/>
<feature type="compositionally biased region" description="Basic and acidic residues" evidence="9">
    <location>
        <begin position="687"/>
        <end position="697"/>
    </location>
</feature>
<evidence type="ECO:0000259" key="12">
    <source>
        <dbReference type="PROSITE" id="PS51195"/>
    </source>
</evidence>
<accession>A0A2V2UV24</accession>
<evidence type="ECO:0000313" key="14">
    <source>
        <dbReference type="Proteomes" id="UP000246121"/>
    </source>
</evidence>
<dbReference type="VEuPathDB" id="TriTrypDB:TCDM_06449"/>